<dbReference type="Proteomes" id="UP000253209">
    <property type="component" value="Unassembled WGS sequence"/>
</dbReference>
<sequence length="225" mass="25276">MMAQVNFFARDLPVICVMKLDQSTLLRQLYAEVQNITDSIRQVTAQHSSILNTAPAPDSWSIIQVIKHLNTYNKYYVPVVKLKLQHSTAIAQNPTTFKPGLLGDYFVKMMQPAHNGQVKTRYKAAARHLPVGLENTEKELQAFYDGQQDLLNLLQAAGNHDLNRVTVPTSIATLIRIKTADALRFLVAHQQRHLLQIQRAVTQLAGNNSLVSVAISESKQINFTY</sequence>
<protein>
    <recommendedName>
        <fullName evidence="1">DinB-like domain-containing protein</fullName>
    </recommendedName>
</protein>
<gene>
    <name evidence="2" type="ORF">DJ568_04195</name>
</gene>
<proteinExistence type="predicted"/>
<dbReference type="InterPro" id="IPR034660">
    <property type="entry name" value="DinB/YfiT-like"/>
</dbReference>
<dbReference type="InterPro" id="IPR024775">
    <property type="entry name" value="DinB-like"/>
</dbReference>
<evidence type="ECO:0000313" key="3">
    <source>
        <dbReference type="Proteomes" id="UP000253209"/>
    </source>
</evidence>
<dbReference type="Pfam" id="PF12867">
    <property type="entry name" value="DinB_2"/>
    <property type="match status" value="1"/>
</dbReference>
<organism evidence="2 3">
    <name type="scientific">Mucilaginibacter hurinus</name>
    <dbReference type="NCBI Taxonomy" id="2201324"/>
    <lineage>
        <taxon>Bacteria</taxon>
        <taxon>Pseudomonadati</taxon>
        <taxon>Bacteroidota</taxon>
        <taxon>Sphingobacteriia</taxon>
        <taxon>Sphingobacteriales</taxon>
        <taxon>Sphingobacteriaceae</taxon>
        <taxon>Mucilaginibacter</taxon>
    </lineage>
</organism>
<dbReference type="AlphaFoldDB" id="A0A367GRT9"/>
<evidence type="ECO:0000259" key="1">
    <source>
        <dbReference type="Pfam" id="PF12867"/>
    </source>
</evidence>
<dbReference type="EMBL" id="QGDC01000002">
    <property type="protein sequence ID" value="RCH55960.1"/>
    <property type="molecule type" value="Genomic_DNA"/>
</dbReference>
<dbReference type="SUPFAM" id="SSF109854">
    <property type="entry name" value="DinB/YfiT-like putative metalloenzymes"/>
    <property type="match status" value="1"/>
</dbReference>
<evidence type="ECO:0000313" key="2">
    <source>
        <dbReference type="EMBL" id="RCH55960.1"/>
    </source>
</evidence>
<keyword evidence="3" id="KW-1185">Reference proteome</keyword>
<feature type="domain" description="DinB-like" evidence="1">
    <location>
        <begin position="51"/>
        <end position="197"/>
    </location>
</feature>
<dbReference type="Gene3D" id="1.20.120.450">
    <property type="entry name" value="dinb family like domain"/>
    <property type="match status" value="1"/>
</dbReference>
<name>A0A367GRT9_9SPHI</name>
<accession>A0A367GRT9</accession>
<comment type="caution">
    <text evidence="2">The sequence shown here is derived from an EMBL/GenBank/DDBJ whole genome shotgun (WGS) entry which is preliminary data.</text>
</comment>
<reference evidence="2 3" key="1">
    <citation type="submission" date="2018-05" db="EMBL/GenBank/DDBJ databases">
        <title>Mucilaginibacter hurinus sp. nov., isolated from briquette warehouse soil.</title>
        <authorList>
            <person name="Choi L."/>
        </authorList>
    </citation>
    <scope>NUCLEOTIDE SEQUENCE [LARGE SCALE GENOMIC DNA]</scope>
    <source>
        <strain evidence="2 3">ZR32</strain>
    </source>
</reference>